<feature type="transmembrane region" description="Helical" evidence="7">
    <location>
        <begin position="191"/>
        <end position="212"/>
    </location>
</feature>
<dbReference type="Proteomes" id="UP000034832">
    <property type="component" value="Unassembled WGS sequence"/>
</dbReference>
<evidence type="ECO:0000256" key="6">
    <source>
        <dbReference type="ARBA" id="ARBA00023136"/>
    </source>
</evidence>
<evidence type="ECO:0000256" key="5">
    <source>
        <dbReference type="ARBA" id="ARBA00022989"/>
    </source>
</evidence>
<evidence type="ECO:0000256" key="3">
    <source>
        <dbReference type="ARBA" id="ARBA00022475"/>
    </source>
</evidence>
<evidence type="ECO:0000256" key="7">
    <source>
        <dbReference type="RuleBase" id="RU362048"/>
    </source>
</evidence>
<keyword evidence="4 7" id="KW-0812">Transmembrane</keyword>
<protein>
    <recommendedName>
        <fullName evidence="7">UPF0056 membrane protein</fullName>
    </recommendedName>
</protein>
<evidence type="ECO:0000256" key="1">
    <source>
        <dbReference type="ARBA" id="ARBA00004651"/>
    </source>
</evidence>
<dbReference type="GO" id="GO:0005886">
    <property type="term" value="C:plasma membrane"/>
    <property type="evidence" value="ECO:0007669"/>
    <property type="project" value="UniProtKB-SubCell"/>
</dbReference>
<feature type="transmembrane region" description="Helical" evidence="7">
    <location>
        <begin position="50"/>
        <end position="69"/>
    </location>
</feature>
<reference evidence="8" key="1">
    <citation type="submission" date="2019-04" db="EMBL/GenBank/DDBJ databases">
        <title>Whole genome sequencing of cave bacteria.</title>
        <authorList>
            <person name="Gan H.M."/>
            <person name="Barton H."/>
            <person name="Savka M.A."/>
        </authorList>
    </citation>
    <scope>NUCLEOTIDE SEQUENCE [LARGE SCALE GENOMIC DNA]</scope>
    <source>
        <strain evidence="8">LC387</strain>
    </source>
</reference>
<sequence>MQNIINAFLLVYAALFPIVNPIGSAPLFLRMTRGRTTAERSVLARSVARNSFFLLLGSLFIGSHVLEFFGITLPVVRVAGGLVVAAFGWRLLHAPEEPDLNNPKVDTGPTIDAFYPLTMPLTVGPGSISVAVTLGSQRPMAADDLTHLAMLGGAAVAGLAAIAITIFVSYRFADRIIMFLGARGTDVVMRLSAFILFCIGIQIIWNGLSALLGKTL</sequence>
<dbReference type="PANTHER" id="PTHR33508:SF1">
    <property type="entry name" value="UPF0056 MEMBRANE PROTEIN YHCE"/>
    <property type="match status" value="1"/>
</dbReference>
<dbReference type="OrthoDB" id="21094at2"/>
<keyword evidence="9" id="KW-1185">Reference proteome</keyword>
<evidence type="ECO:0000313" key="9">
    <source>
        <dbReference type="Proteomes" id="UP000034832"/>
    </source>
</evidence>
<evidence type="ECO:0000256" key="4">
    <source>
        <dbReference type="ARBA" id="ARBA00022692"/>
    </source>
</evidence>
<dbReference type="STRING" id="211460.YH63_00825"/>
<name>A0A4U6BRU1_9BRAD</name>
<dbReference type="AlphaFoldDB" id="A0A4U6BRU1"/>
<dbReference type="InterPro" id="IPR002771">
    <property type="entry name" value="Multi_antbiot-R_MarC"/>
</dbReference>
<keyword evidence="6 7" id="KW-0472">Membrane</keyword>
<evidence type="ECO:0000313" key="8">
    <source>
        <dbReference type="EMBL" id="TKT73206.1"/>
    </source>
</evidence>
<proteinExistence type="inferred from homology"/>
<comment type="caution">
    <text evidence="8">The sequence shown here is derived from an EMBL/GenBank/DDBJ whole genome shotgun (WGS) entry which is preliminary data.</text>
</comment>
<feature type="transmembrane region" description="Helical" evidence="7">
    <location>
        <begin position="148"/>
        <end position="170"/>
    </location>
</feature>
<dbReference type="Pfam" id="PF01914">
    <property type="entry name" value="MarC"/>
    <property type="match status" value="1"/>
</dbReference>
<comment type="subcellular location">
    <subcellularLocation>
        <location evidence="1 7">Cell membrane</location>
        <topology evidence="1 7">Multi-pass membrane protein</topology>
    </subcellularLocation>
</comment>
<evidence type="ECO:0000256" key="2">
    <source>
        <dbReference type="ARBA" id="ARBA00009784"/>
    </source>
</evidence>
<keyword evidence="3" id="KW-1003">Cell membrane</keyword>
<comment type="caution">
    <text evidence="7">Lacks conserved residue(s) required for the propagation of feature annotation.</text>
</comment>
<keyword evidence="5 7" id="KW-1133">Transmembrane helix</keyword>
<comment type="similarity">
    <text evidence="2 7">Belongs to the UPF0056 (MarC) family.</text>
</comment>
<dbReference type="EMBL" id="LBIA02000001">
    <property type="protein sequence ID" value="TKT73206.1"/>
    <property type="molecule type" value="Genomic_DNA"/>
</dbReference>
<dbReference type="NCBIfam" id="TIGR00427">
    <property type="entry name" value="NAAT family transporter"/>
    <property type="match status" value="1"/>
</dbReference>
<feature type="transmembrane region" description="Helical" evidence="7">
    <location>
        <begin position="6"/>
        <end position="29"/>
    </location>
</feature>
<gene>
    <name evidence="8" type="ORF">YH63_018230</name>
</gene>
<accession>A0A4U6BRU1</accession>
<dbReference type="RefSeq" id="WP_083992687.1">
    <property type="nucleotide sequence ID" value="NZ_LBIA02000001.1"/>
</dbReference>
<dbReference type="PANTHER" id="PTHR33508">
    <property type="entry name" value="UPF0056 MEMBRANE PROTEIN YHCE"/>
    <property type="match status" value="1"/>
</dbReference>
<organism evidence="8 9">
    <name type="scientific">Afipia massiliensis</name>
    <dbReference type="NCBI Taxonomy" id="211460"/>
    <lineage>
        <taxon>Bacteria</taxon>
        <taxon>Pseudomonadati</taxon>
        <taxon>Pseudomonadota</taxon>
        <taxon>Alphaproteobacteria</taxon>
        <taxon>Hyphomicrobiales</taxon>
        <taxon>Nitrobacteraceae</taxon>
        <taxon>Afipia</taxon>
    </lineage>
</organism>